<feature type="transmembrane region" description="Helical" evidence="7">
    <location>
        <begin position="421"/>
        <end position="448"/>
    </location>
</feature>
<feature type="domain" description="Threonine/Serine exporter ThrE" evidence="9">
    <location>
        <begin position="315"/>
        <end position="439"/>
    </location>
</feature>
<evidence type="ECO:0000259" key="8">
    <source>
        <dbReference type="Pfam" id="PF06738"/>
    </source>
</evidence>
<dbReference type="AlphaFoldDB" id="A0A1H1PBD2"/>
<dbReference type="Pfam" id="PF12821">
    <property type="entry name" value="ThrE_2"/>
    <property type="match status" value="1"/>
</dbReference>
<dbReference type="GO" id="GO:0015744">
    <property type="term" value="P:succinate transport"/>
    <property type="evidence" value="ECO:0007669"/>
    <property type="project" value="TreeGrafter"/>
</dbReference>
<dbReference type="STRING" id="684552.SAMN04489719_1503"/>
<organism evidence="10 11">
    <name type="scientific">Agrococcus carbonis</name>
    <dbReference type="NCBI Taxonomy" id="684552"/>
    <lineage>
        <taxon>Bacteria</taxon>
        <taxon>Bacillati</taxon>
        <taxon>Actinomycetota</taxon>
        <taxon>Actinomycetes</taxon>
        <taxon>Micrococcales</taxon>
        <taxon>Microbacteriaceae</taxon>
        <taxon>Agrococcus</taxon>
    </lineage>
</organism>
<name>A0A1H1PBD2_9MICO</name>
<keyword evidence="4 7" id="KW-1133">Transmembrane helix</keyword>
<evidence type="ECO:0000256" key="7">
    <source>
        <dbReference type="SAM" id="Phobius"/>
    </source>
</evidence>
<dbReference type="Proteomes" id="UP000199649">
    <property type="component" value="Chromosome I"/>
</dbReference>
<keyword evidence="3 7" id="KW-0812">Transmembrane</keyword>
<dbReference type="EMBL" id="LT629734">
    <property type="protein sequence ID" value="SDS08434.1"/>
    <property type="molecule type" value="Genomic_DNA"/>
</dbReference>
<dbReference type="InterPro" id="IPR050539">
    <property type="entry name" value="ThrE_Dicarb/AminoAcid_Exp"/>
</dbReference>
<dbReference type="GO" id="GO:0005886">
    <property type="term" value="C:plasma membrane"/>
    <property type="evidence" value="ECO:0007669"/>
    <property type="project" value="UniProtKB-SubCell"/>
</dbReference>
<evidence type="ECO:0000313" key="10">
    <source>
        <dbReference type="EMBL" id="SDS08434.1"/>
    </source>
</evidence>
<feature type="transmembrane region" description="Helical" evidence="7">
    <location>
        <begin position="388"/>
        <end position="409"/>
    </location>
</feature>
<evidence type="ECO:0000256" key="3">
    <source>
        <dbReference type="ARBA" id="ARBA00022692"/>
    </source>
</evidence>
<keyword evidence="11" id="KW-1185">Reference proteome</keyword>
<gene>
    <name evidence="10" type="ORF">SAMN04489719_1503</name>
</gene>
<feature type="transmembrane region" description="Helical" evidence="7">
    <location>
        <begin position="275"/>
        <end position="296"/>
    </location>
</feature>
<feature type="transmembrane region" description="Helical" evidence="7">
    <location>
        <begin position="236"/>
        <end position="254"/>
    </location>
</feature>
<dbReference type="PANTHER" id="PTHR34390">
    <property type="entry name" value="UPF0442 PROTEIN YJJB-RELATED"/>
    <property type="match status" value="1"/>
</dbReference>
<dbReference type="RefSeq" id="WP_172801998.1">
    <property type="nucleotide sequence ID" value="NZ_LT629734.1"/>
</dbReference>
<dbReference type="GO" id="GO:0022857">
    <property type="term" value="F:transmembrane transporter activity"/>
    <property type="evidence" value="ECO:0007669"/>
    <property type="project" value="InterPro"/>
</dbReference>
<keyword evidence="5 7" id="KW-0472">Membrane</keyword>
<feature type="transmembrane region" description="Helical" evidence="7">
    <location>
        <begin position="336"/>
        <end position="356"/>
    </location>
</feature>
<evidence type="ECO:0000256" key="5">
    <source>
        <dbReference type="ARBA" id="ARBA00023136"/>
    </source>
</evidence>
<sequence length="467" mass="48068">MDGESRQRRDWRRRIVGAIRTDASSRPMTEALLTIDEVYARKVIDLAMRIAEALTAVGASANDVALATIRVSGALGIRPVHVDVTYNSIGVSYHRGDADLPITLLRVVRAPVPDHAKLQRLQALVVEIEGGLELEQARAKFHAIRRMPFMYRPAFIVVAQGMLTVGVALLFGASWVVAAAAFVAATSAAMTQRLMARLRVPFFFAQIAGAFVVTAIAAITSWFASQGVPLLDDVRPAIIVAAGIVLMLAGMSVVGAAQDAIDGFALTAGGRILDLALLTLGVVLGIVAGLSAARALGMGFVLTSDAPALGPLPLQFVGVAVIAVTVAVWNGAGVRTIAVSAVLAGIAWSGYTAATLAGFDPIVGSGIGALAASFVGILVAHRLHVPSIAVTTAAIVPLVPGSAVFRGLLELVESDGTAESLVLGVATLVGAGAIGLALASGASLGLVLGAPVRDSVESVVRRRGRIR</sequence>
<feature type="domain" description="Threonine/serine exporter-like N-terminal" evidence="8">
    <location>
        <begin position="45"/>
        <end position="291"/>
    </location>
</feature>
<feature type="transmembrane region" description="Helical" evidence="7">
    <location>
        <begin position="308"/>
        <end position="329"/>
    </location>
</feature>
<protein>
    <submittedName>
        <fullName evidence="10">Uncharacterized membrane protein YjjP, DUF1212 family</fullName>
    </submittedName>
</protein>
<evidence type="ECO:0000256" key="2">
    <source>
        <dbReference type="ARBA" id="ARBA00022475"/>
    </source>
</evidence>
<feature type="transmembrane region" description="Helical" evidence="7">
    <location>
        <begin position="202"/>
        <end position="224"/>
    </location>
</feature>
<evidence type="ECO:0000256" key="6">
    <source>
        <dbReference type="ARBA" id="ARBA00034125"/>
    </source>
</evidence>
<dbReference type="InterPro" id="IPR024528">
    <property type="entry name" value="ThrE_2"/>
</dbReference>
<feature type="transmembrane region" description="Helical" evidence="7">
    <location>
        <begin position="362"/>
        <end position="381"/>
    </location>
</feature>
<dbReference type="InterPro" id="IPR010619">
    <property type="entry name" value="ThrE-like_N"/>
</dbReference>
<evidence type="ECO:0000259" key="9">
    <source>
        <dbReference type="Pfam" id="PF12821"/>
    </source>
</evidence>
<dbReference type="Pfam" id="PF06738">
    <property type="entry name" value="ThrE"/>
    <property type="match status" value="1"/>
</dbReference>
<reference evidence="11" key="1">
    <citation type="submission" date="2016-10" db="EMBL/GenBank/DDBJ databases">
        <authorList>
            <person name="Varghese N."/>
            <person name="Submissions S."/>
        </authorList>
    </citation>
    <scope>NUCLEOTIDE SEQUENCE [LARGE SCALE GENOMIC DNA]</scope>
    <source>
        <strain evidence="11">DSM 22965</strain>
    </source>
</reference>
<comment type="subcellular location">
    <subcellularLocation>
        <location evidence="1">Cell membrane</location>
        <topology evidence="1">Multi-pass membrane protein</topology>
    </subcellularLocation>
</comment>
<evidence type="ECO:0000256" key="4">
    <source>
        <dbReference type="ARBA" id="ARBA00022989"/>
    </source>
</evidence>
<proteinExistence type="inferred from homology"/>
<dbReference type="PANTHER" id="PTHR34390:SF2">
    <property type="entry name" value="SUCCINATE TRANSPORTER SUBUNIT YJJP-RELATED"/>
    <property type="match status" value="1"/>
</dbReference>
<keyword evidence="2" id="KW-1003">Cell membrane</keyword>
<accession>A0A1H1PBD2</accession>
<comment type="similarity">
    <text evidence="6">Belongs to the ThrE exporter (TC 2.A.79) family.</text>
</comment>
<evidence type="ECO:0000313" key="11">
    <source>
        <dbReference type="Proteomes" id="UP000199649"/>
    </source>
</evidence>
<evidence type="ECO:0000256" key="1">
    <source>
        <dbReference type="ARBA" id="ARBA00004651"/>
    </source>
</evidence>